<dbReference type="InterPro" id="IPR051454">
    <property type="entry name" value="RNA/ubiquinone_mod_enzymes"/>
</dbReference>
<keyword evidence="1" id="KW-0645">Protease</keyword>
<proteinExistence type="inferred from homology"/>
<accession>C3JD61</accession>
<comment type="caution">
    <text evidence="4">The sequence shown here is derived from an EMBL/GenBank/DDBJ whole genome shotgun (WGS) entry which is preliminary data.</text>
</comment>
<comment type="similarity">
    <text evidence="3">Belongs to the peptidase U32 family.</text>
</comment>
<dbReference type="GO" id="GO:0006508">
    <property type="term" value="P:proteolysis"/>
    <property type="evidence" value="ECO:0007669"/>
    <property type="project" value="UniProtKB-KW"/>
</dbReference>
<keyword evidence="2 4" id="KW-0378">Hydrolase</keyword>
<sequence length="441" mass="49080">MYYLCGMKEIESAAKTELHSLEIMAPAGSYESLMAAINAGADSIYFGIEGLNMRSKSAYNFTREDLYKITGICREAGVKSYLTVNTIIYDGDMTYMRQLIDDAAAAGVSAIIASDVAAMTYARKVGVEVHLSTQLNISNTEAMRFYAQFADVVVLARELNMEQVDAIHQAIETEPITGPKGEAIRIEMFAHGALCMAVSGKCYLSLHELNKSANRGSCGQICRRAYRVYDKTSDVELEVENANIMSPKDLKTIHFLNKMIDAGVRVFKIEGRARGPEYVDTVVRCYREAIEAICEGTYTPERIAEWDARLSTVFNRGFWDGYYLGQRLGEWTPIYGSAATKQKVYKAKVTNYFSKLGVAELSLEAGSLAVGDEILITGPTTGLVRTTLQEIRFDLQPIERGEQGTRVSIPVPSKVRPGDRVYLFEERTERQESFGTETQNK</sequence>
<protein>
    <submittedName>
        <fullName evidence="4">Peptidase, U32 family</fullName>
        <ecNumber evidence="4">3.4.-.-</ecNumber>
    </submittedName>
</protein>
<evidence type="ECO:0000313" key="5">
    <source>
        <dbReference type="Proteomes" id="UP000004295"/>
    </source>
</evidence>
<dbReference type="PROSITE" id="PS01276">
    <property type="entry name" value="PEPTIDASE_U32"/>
    <property type="match status" value="1"/>
</dbReference>
<name>C3JD61_POREA</name>
<reference evidence="4 5" key="1">
    <citation type="submission" date="2009-04" db="EMBL/GenBank/DDBJ databases">
        <authorList>
            <person name="Sebastian Y."/>
            <person name="Madupu R."/>
            <person name="Durkin A.S."/>
            <person name="Torralba M."/>
            <person name="Methe B."/>
            <person name="Sutton G.G."/>
            <person name="Strausberg R.L."/>
            <person name="Nelson K.E."/>
        </authorList>
    </citation>
    <scope>NUCLEOTIDE SEQUENCE [LARGE SCALE GENOMIC DNA]</scope>
    <source>
        <strain evidence="5">ATCC 35406 / BCRC 14492 / JCM 8526 / NCTC 13058 / HG 370</strain>
    </source>
</reference>
<evidence type="ECO:0000256" key="1">
    <source>
        <dbReference type="ARBA" id="ARBA00022670"/>
    </source>
</evidence>
<gene>
    <name evidence="4" type="primary">prtC</name>
    <name evidence="4" type="ORF">POREN0001_0050</name>
</gene>
<dbReference type="Proteomes" id="UP000004295">
    <property type="component" value="Unassembled WGS sequence"/>
</dbReference>
<dbReference type="eggNOG" id="COG0826">
    <property type="taxonomic scope" value="Bacteria"/>
</dbReference>
<evidence type="ECO:0000256" key="2">
    <source>
        <dbReference type="ARBA" id="ARBA00022801"/>
    </source>
</evidence>
<evidence type="ECO:0000256" key="3">
    <source>
        <dbReference type="ARBA" id="ARBA00038374"/>
    </source>
</evidence>
<organism evidence="4 5">
    <name type="scientific">Porphyromonas endodontalis (strain ATCC 35406 / DSM 24491 / JCM 8526 / CCUG 16442 / BCRC 14492 / NCTC 13058 / HG 370)</name>
    <name type="common">Bacteroides endodontalis</name>
    <dbReference type="NCBI Taxonomy" id="553175"/>
    <lineage>
        <taxon>Bacteria</taxon>
        <taxon>Pseudomonadati</taxon>
        <taxon>Bacteroidota</taxon>
        <taxon>Bacteroidia</taxon>
        <taxon>Bacteroidales</taxon>
        <taxon>Porphyromonadaceae</taxon>
        <taxon>Porphyromonas</taxon>
    </lineage>
</organism>
<dbReference type="PANTHER" id="PTHR30217:SF6">
    <property type="entry name" value="TRNA HYDROXYLATION PROTEIN P"/>
    <property type="match status" value="1"/>
</dbReference>
<dbReference type="AlphaFoldDB" id="C3JD61"/>
<dbReference type="Pfam" id="PF01136">
    <property type="entry name" value="Peptidase_U32"/>
    <property type="match status" value="1"/>
</dbReference>
<dbReference type="EMBL" id="ACNN01000037">
    <property type="protein sequence ID" value="EEN81869.1"/>
    <property type="molecule type" value="Genomic_DNA"/>
</dbReference>
<dbReference type="InterPro" id="IPR001539">
    <property type="entry name" value="Peptidase_U32"/>
</dbReference>
<keyword evidence="5" id="KW-1185">Reference proteome</keyword>
<dbReference type="EC" id="3.4.-.-" evidence="4"/>
<dbReference type="GO" id="GO:0008233">
    <property type="term" value="F:peptidase activity"/>
    <property type="evidence" value="ECO:0007669"/>
    <property type="project" value="UniProtKB-KW"/>
</dbReference>
<dbReference type="PANTHER" id="PTHR30217">
    <property type="entry name" value="PEPTIDASE U32 FAMILY"/>
    <property type="match status" value="1"/>
</dbReference>
<dbReference type="STRING" id="553175.POREN0001_0050"/>
<evidence type="ECO:0000313" key="4">
    <source>
        <dbReference type="EMBL" id="EEN81869.1"/>
    </source>
</evidence>